<gene>
    <name evidence="2" type="ORF">B0H15DRAFT_1023325</name>
</gene>
<keyword evidence="3" id="KW-1185">Reference proteome</keyword>
<reference evidence="2" key="1">
    <citation type="submission" date="2023-03" db="EMBL/GenBank/DDBJ databases">
        <title>Massive genome expansion in bonnet fungi (Mycena s.s.) driven by repeated elements and novel gene families across ecological guilds.</title>
        <authorList>
            <consortium name="Lawrence Berkeley National Laboratory"/>
            <person name="Harder C.B."/>
            <person name="Miyauchi S."/>
            <person name="Viragh M."/>
            <person name="Kuo A."/>
            <person name="Thoen E."/>
            <person name="Andreopoulos B."/>
            <person name="Lu D."/>
            <person name="Skrede I."/>
            <person name="Drula E."/>
            <person name="Henrissat B."/>
            <person name="Morin E."/>
            <person name="Kohler A."/>
            <person name="Barry K."/>
            <person name="LaButti K."/>
            <person name="Morin E."/>
            <person name="Salamov A."/>
            <person name="Lipzen A."/>
            <person name="Mereny Z."/>
            <person name="Hegedus B."/>
            <person name="Baldrian P."/>
            <person name="Stursova M."/>
            <person name="Weitz H."/>
            <person name="Taylor A."/>
            <person name="Grigoriev I.V."/>
            <person name="Nagy L.G."/>
            <person name="Martin F."/>
            <person name="Kauserud H."/>
        </authorList>
    </citation>
    <scope>NUCLEOTIDE SEQUENCE</scope>
    <source>
        <strain evidence="2">CBHHK173m</strain>
    </source>
</reference>
<sequence>MNGLRVNKTTLNFDPLNSLFGTNAKLTLYQQASKLHPLIVFLGVACVFAAVLFPFSKHRKRPHKQSDSAQALLTVIAPSSVAWPREYAGLVKHCASARSRTIAVSISSLIDNVCDGTVEVRNSAADLPELFSEKLVVYGWHVGLAMDMSWNWEVISTPLQTSMLKALLSIPDTAVVEHRERPALKRTHGASNPKANIRHACISFSVTSNLHLDLDYVPYYHFEASLLQLRAAVAPGTFSSLEFTTPVSDLAFLGAQFNICAIPFLPRRYVRPGTSARNRTATPLLASFHRILELLTVGPAALILENVSNMSKKYTVGLEAAAAHLEEDPAARTAFIQQWGVAGWREQRLMMAWEAALFSAGHLRRWVVVVRK</sequence>
<evidence type="ECO:0000256" key="1">
    <source>
        <dbReference type="SAM" id="Phobius"/>
    </source>
</evidence>
<keyword evidence="1" id="KW-0812">Transmembrane</keyword>
<accession>A0AAD6XKX2</accession>
<proteinExistence type="predicted"/>
<organism evidence="2 3">
    <name type="scientific">Mycena belliarum</name>
    <dbReference type="NCBI Taxonomy" id="1033014"/>
    <lineage>
        <taxon>Eukaryota</taxon>
        <taxon>Fungi</taxon>
        <taxon>Dikarya</taxon>
        <taxon>Basidiomycota</taxon>
        <taxon>Agaricomycotina</taxon>
        <taxon>Agaricomycetes</taxon>
        <taxon>Agaricomycetidae</taxon>
        <taxon>Agaricales</taxon>
        <taxon>Marasmiineae</taxon>
        <taxon>Mycenaceae</taxon>
        <taxon>Mycena</taxon>
    </lineage>
</organism>
<dbReference type="EMBL" id="JARJCN010000033">
    <property type="protein sequence ID" value="KAJ7085729.1"/>
    <property type="molecule type" value="Genomic_DNA"/>
</dbReference>
<keyword evidence="1" id="KW-0472">Membrane</keyword>
<name>A0AAD6XKX2_9AGAR</name>
<evidence type="ECO:0000313" key="3">
    <source>
        <dbReference type="Proteomes" id="UP001222325"/>
    </source>
</evidence>
<dbReference type="AlphaFoldDB" id="A0AAD6XKX2"/>
<keyword evidence="1" id="KW-1133">Transmembrane helix</keyword>
<dbReference type="Proteomes" id="UP001222325">
    <property type="component" value="Unassembled WGS sequence"/>
</dbReference>
<feature type="transmembrane region" description="Helical" evidence="1">
    <location>
        <begin position="35"/>
        <end position="55"/>
    </location>
</feature>
<evidence type="ECO:0000313" key="2">
    <source>
        <dbReference type="EMBL" id="KAJ7085729.1"/>
    </source>
</evidence>
<comment type="caution">
    <text evidence="2">The sequence shown here is derived from an EMBL/GenBank/DDBJ whole genome shotgun (WGS) entry which is preliminary data.</text>
</comment>
<protein>
    <submittedName>
        <fullName evidence="2">Uncharacterized protein</fullName>
    </submittedName>
</protein>